<dbReference type="Proteomes" id="UP000321595">
    <property type="component" value="Chromosome"/>
</dbReference>
<keyword evidence="1" id="KW-0732">Signal</keyword>
<evidence type="ECO:0000313" key="3">
    <source>
        <dbReference type="Proteomes" id="UP000321595"/>
    </source>
</evidence>
<feature type="signal peptide" evidence="1">
    <location>
        <begin position="1"/>
        <end position="21"/>
    </location>
</feature>
<sequence length="300" mass="34519">MKNATILILLTLLLVPLQAHAQKIFTSDQILERSPDFGSYWYRGLAELNRYELQQVRYGEIHPGESVVIFVTEDFLRDKQVKYEFGDGKNKTSILKTHHHRKFWTGVYPYHIHTSAFVPVDLDEPSLKLAFTSTEWCGVVYAQINRNSDGLRSRLHSYFQAEGDQDKQLPAVEMEDALWSRARIDPRKLPTGSFELLPGMHYLRMLHKPVAAYPVSASLKSSKSQLVYTLKYGTLDREVKLFIEPTHPFRITRFEETYSPLGAAQPMTTVGVLKKSVMLDYWSHHGLKDAWMRGEIGLSE</sequence>
<dbReference type="EMBL" id="CP042467">
    <property type="protein sequence ID" value="QED29636.1"/>
    <property type="molecule type" value="Genomic_DNA"/>
</dbReference>
<reference evidence="2 3" key="1">
    <citation type="submission" date="2019-08" db="EMBL/GenBank/DDBJ databases">
        <authorList>
            <person name="Liang Q."/>
        </authorList>
    </citation>
    <scope>NUCLEOTIDE SEQUENCE [LARGE SCALE GENOMIC DNA]</scope>
    <source>
        <strain evidence="2 3">V1718</strain>
    </source>
</reference>
<organism evidence="2 3">
    <name type="scientific">Microvenator marinus</name>
    <dbReference type="NCBI Taxonomy" id="2600177"/>
    <lineage>
        <taxon>Bacteria</taxon>
        <taxon>Deltaproteobacteria</taxon>
        <taxon>Bradymonadales</taxon>
        <taxon>Microvenatoraceae</taxon>
        <taxon>Microvenator</taxon>
    </lineage>
</organism>
<feature type="chain" id="PRO_5022688870" evidence="1">
    <location>
        <begin position="22"/>
        <end position="300"/>
    </location>
</feature>
<protein>
    <submittedName>
        <fullName evidence="2">Septum formation inhibitor Maf</fullName>
    </submittedName>
</protein>
<dbReference type="OrthoDB" id="5496093at2"/>
<keyword evidence="3" id="KW-1185">Reference proteome</keyword>
<gene>
    <name evidence="2" type="ORF">FRD01_20830</name>
</gene>
<dbReference type="KEGG" id="bbae:FRD01_20830"/>
<proteinExistence type="predicted"/>
<evidence type="ECO:0000313" key="2">
    <source>
        <dbReference type="EMBL" id="QED29636.1"/>
    </source>
</evidence>
<evidence type="ECO:0000256" key="1">
    <source>
        <dbReference type="SAM" id="SignalP"/>
    </source>
</evidence>
<name>A0A5B8Y115_9DELT</name>
<dbReference type="RefSeq" id="WP_146962869.1">
    <property type="nucleotide sequence ID" value="NZ_CP042467.1"/>
</dbReference>
<dbReference type="AlphaFoldDB" id="A0A5B8Y115"/>
<accession>A0A5B8Y115</accession>